<protein>
    <submittedName>
        <fullName evidence="1">Uncharacterized protein</fullName>
    </submittedName>
</protein>
<dbReference type="Proteomes" id="UP001596383">
    <property type="component" value="Unassembled WGS sequence"/>
</dbReference>
<keyword evidence="2" id="KW-1185">Reference proteome</keyword>
<gene>
    <name evidence="1" type="ORF">ACFQE6_10795</name>
</gene>
<evidence type="ECO:0000313" key="1">
    <source>
        <dbReference type="EMBL" id="MFC6765454.1"/>
    </source>
</evidence>
<evidence type="ECO:0000313" key="2">
    <source>
        <dbReference type="Proteomes" id="UP001596383"/>
    </source>
</evidence>
<proteinExistence type="predicted"/>
<dbReference type="RefSeq" id="WP_273738473.1">
    <property type="nucleotide sequence ID" value="NZ_JAQIVI010000149.1"/>
</dbReference>
<dbReference type="EMBL" id="JBHSWV010000149">
    <property type="protein sequence ID" value="MFC6765454.1"/>
    <property type="molecule type" value="Genomic_DNA"/>
</dbReference>
<dbReference type="AlphaFoldDB" id="A0ABD5SKP6"/>
<name>A0ABD5SKP6_9EURY</name>
<reference evidence="1 2" key="1">
    <citation type="journal article" date="2019" name="Int. J. Syst. Evol. Microbiol.">
        <title>The Global Catalogue of Microorganisms (GCM) 10K type strain sequencing project: providing services to taxonomists for standard genome sequencing and annotation.</title>
        <authorList>
            <consortium name="The Broad Institute Genomics Platform"/>
            <consortium name="The Broad Institute Genome Sequencing Center for Infectious Disease"/>
            <person name="Wu L."/>
            <person name="Ma J."/>
        </authorList>
    </citation>
    <scope>NUCLEOTIDE SEQUENCE [LARGE SCALE GENOMIC DNA]</scope>
    <source>
        <strain evidence="1 2">LMG 29247</strain>
    </source>
</reference>
<sequence length="65" mass="7220">MSIQPRIHETVSDEPTDDHTSIELNEIVAQTVPTGDELPDFQEFNAVCKATKDTLEHVIEQGADL</sequence>
<organism evidence="1 2">
    <name type="scientific">Natrinema soli</name>
    <dbReference type="NCBI Taxonomy" id="1930624"/>
    <lineage>
        <taxon>Archaea</taxon>
        <taxon>Methanobacteriati</taxon>
        <taxon>Methanobacteriota</taxon>
        <taxon>Stenosarchaea group</taxon>
        <taxon>Halobacteria</taxon>
        <taxon>Halobacteriales</taxon>
        <taxon>Natrialbaceae</taxon>
        <taxon>Natrinema</taxon>
    </lineage>
</organism>
<comment type="caution">
    <text evidence="1">The sequence shown here is derived from an EMBL/GenBank/DDBJ whole genome shotgun (WGS) entry which is preliminary data.</text>
</comment>
<accession>A0ABD5SKP6</accession>